<dbReference type="InterPro" id="IPR003018">
    <property type="entry name" value="GAF"/>
</dbReference>
<dbReference type="GO" id="GO:0016301">
    <property type="term" value="F:kinase activity"/>
    <property type="evidence" value="ECO:0007669"/>
    <property type="project" value="UniProtKB-KW"/>
</dbReference>
<evidence type="ECO:0000313" key="6">
    <source>
        <dbReference type="EMBL" id="PYI38693.1"/>
    </source>
</evidence>
<proteinExistence type="predicted"/>
<evidence type="ECO:0000256" key="1">
    <source>
        <dbReference type="ARBA" id="ARBA00022679"/>
    </source>
</evidence>
<comment type="caution">
    <text evidence="6">The sequence shown here is derived from an EMBL/GenBank/DDBJ whole genome shotgun (WGS) entry which is preliminary data.</text>
</comment>
<dbReference type="OrthoDB" id="3820533at2"/>
<keyword evidence="1" id="KW-0808">Transferase</keyword>
<dbReference type="EMBL" id="QJVC01000006">
    <property type="protein sequence ID" value="PYI38693.1"/>
    <property type="molecule type" value="Genomic_DNA"/>
</dbReference>
<dbReference type="AlphaFoldDB" id="A0A2V5IWR1"/>
<evidence type="ECO:0000256" key="2">
    <source>
        <dbReference type="ARBA" id="ARBA00022777"/>
    </source>
</evidence>
<accession>A0A2V5IWR1</accession>
<dbReference type="Pfam" id="PF03861">
    <property type="entry name" value="ANTAR"/>
    <property type="match status" value="1"/>
</dbReference>
<dbReference type="SUPFAM" id="SSF55781">
    <property type="entry name" value="GAF domain-like"/>
    <property type="match status" value="1"/>
</dbReference>
<sequence>MVEIEPNGGRSQLSAEPATISNEGFGPVTVAEQLQDLVLDSLDVGDFLHELSEYSASLASEAGGPDLDCAVTLYRRRRAQTGAGSSPRATTLNEIQQRMGAGPCITALEEQRTIVVDNTAIETRWPDYAQQLLAENIHSVLSVPLNLEQDATASLNFFSPTAHLFTHEMVTSAEQYACQAQKALRLAVRIGSQQQLAQDLQEAMNSRTVIDLAVGVIMGQQRCAQHDAFEILARASSTRNQKLRDLAQEVLSNLTNENIHTHFDT</sequence>
<dbReference type="RefSeq" id="WP_110485008.1">
    <property type="nucleotide sequence ID" value="NZ_QJVC01000006.1"/>
</dbReference>
<protein>
    <submittedName>
        <fullName evidence="6">Histidine kinase</fullName>
    </submittedName>
</protein>
<name>A0A2V5IWR1_9MICC</name>
<keyword evidence="2 6" id="KW-0418">Kinase</keyword>
<gene>
    <name evidence="6" type="ORF">CVS30_09055</name>
</gene>
<dbReference type="Gene3D" id="1.10.10.10">
    <property type="entry name" value="Winged helix-like DNA-binding domain superfamily/Winged helix DNA-binding domain"/>
    <property type="match status" value="1"/>
</dbReference>
<dbReference type="SUPFAM" id="SSF52172">
    <property type="entry name" value="CheY-like"/>
    <property type="match status" value="1"/>
</dbReference>
<evidence type="ECO:0000256" key="4">
    <source>
        <dbReference type="ARBA" id="ARBA00023163"/>
    </source>
</evidence>
<dbReference type="Pfam" id="PF13185">
    <property type="entry name" value="GAF_2"/>
    <property type="match status" value="1"/>
</dbReference>
<keyword evidence="3" id="KW-0805">Transcription regulation</keyword>
<evidence type="ECO:0000259" key="5">
    <source>
        <dbReference type="PROSITE" id="PS50921"/>
    </source>
</evidence>
<dbReference type="GO" id="GO:0003723">
    <property type="term" value="F:RNA binding"/>
    <property type="evidence" value="ECO:0007669"/>
    <property type="project" value="InterPro"/>
</dbReference>
<evidence type="ECO:0000313" key="7">
    <source>
        <dbReference type="Proteomes" id="UP000247980"/>
    </source>
</evidence>
<dbReference type="InterPro" id="IPR005561">
    <property type="entry name" value="ANTAR"/>
</dbReference>
<keyword evidence="4" id="KW-0804">Transcription</keyword>
<dbReference type="Proteomes" id="UP000247980">
    <property type="component" value="Unassembled WGS sequence"/>
</dbReference>
<dbReference type="InterPro" id="IPR029016">
    <property type="entry name" value="GAF-like_dom_sf"/>
</dbReference>
<dbReference type="InterPro" id="IPR011006">
    <property type="entry name" value="CheY-like_superfamily"/>
</dbReference>
<dbReference type="InterPro" id="IPR012074">
    <property type="entry name" value="GAF_ANTAR"/>
</dbReference>
<reference evidence="6 7" key="1">
    <citation type="submission" date="2018-05" db="EMBL/GenBank/DDBJ databases">
        <title>Genetic diversity of glacier-inhabiting Cryobacterium bacteria in China and description of Cryobacterium mengkeensis sp. nov. and Arthrobacter glacialis sp. nov.</title>
        <authorList>
            <person name="Liu Q."/>
            <person name="Xin Y.-H."/>
        </authorList>
    </citation>
    <scope>NUCLEOTIDE SEQUENCE [LARGE SCALE GENOMIC DNA]</scope>
    <source>
        <strain evidence="6 7">B7</strain>
    </source>
</reference>
<keyword evidence="7" id="KW-1185">Reference proteome</keyword>
<organism evidence="6 7">
    <name type="scientific">Arthrobacter psychrolactophilus</name>
    <dbReference type="NCBI Taxonomy" id="92442"/>
    <lineage>
        <taxon>Bacteria</taxon>
        <taxon>Bacillati</taxon>
        <taxon>Actinomycetota</taxon>
        <taxon>Actinomycetes</taxon>
        <taxon>Micrococcales</taxon>
        <taxon>Micrococcaceae</taxon>
        <taxon>Arthrobacter</taxon>
    </lineage>
</organism>
<dbReference type="PIRSF" id="PIRSF036625">
    <property type="entry name" value="GAF_ANTAR"/>
    <property type="match status" value="1"/>
</dbReference>
<dbReference type="InterPro" id="IPR036388">
    <property type="entry name" value="WH-like_DNA-bd_sf"/>
</dbReference>
<dbReference type="PROSITE" id="PS50921">
    <property type="entry name" value="ANTAR"/>
    <property type="match status" value="1"/>
</dbReference>
<feature type="domain" description="ANTAR" evidence="5">
    <location>
        <begin position="190"/>
        <end position="251"/>
    </location>
</feature>
<evidence type="ECO:0000256" key="3">
    <source>
        <dbReference type="ARBA" id="ARBA00023015"/>
    </source>
</evidence>
<dbReference type="Gene3D" id="3.30.450.40">
    <property type="match status" value="1"/>
</dbReference>
<dbReference type="SMART" id="SM01012">
    <property type="entry name" value="ANTAR"/>
    <property type="match status" value="1"/>
</dbReference>